<dbReference type="PANTHER" id="PTHR36362:SF1">
    <property type="entry name" value="DNA-DIRECTED RNA POLYMERASE SUBUNIT BETA"/>
    <property type="match status" value="1"/>
</dbReference>
<gene>
    <name evidence="1" type="ORF">CA12_09950</name>
</gene>
<evidence type="ECO:0000313" key="1">
    <source>
        <dbReference type="EMBL" id="QDT14915.1"/>
    </source>
</evidence>
<dbReference type="Proteomes" id="UP000318741">
    <property type="component" value="Chromosome"/>
</dbReference>
<keyword evidence="2" id="KW-1185">Reference proteome</keyword>
<sequence length="280" mass="31462">MTDVTSIGRPPWSRAEMAAALPEFERLYAARPIRHNVGGMRFPHMFAAWFMARRLAPPLIVESGVYKGQGTWLLEQACPDAKIVALDPDLSQRIYRSEKAVYSERDFSEYDWSDEPTGSALAFFDDHQNAFSRLQLCKWFGFRDVIFEDNYPPSQGDCYSLKQAFAGAGFAPAGGRRPGAGLVRKALRSIERASGFTPQFVRSAIPPNVHDAAALRRNLEIYHEFPPVFQTDKTRWGDDWTEPNYLTPAPLLEPPAGVEHPVAWGEAASYTWICYARLAG</sequence>
<protein>
    <recommendedName>
        <fullName evidence="3">Cephalosporin hydroxylase</fullName>
    </recommendedName>
</protein>
<dbReference type="PANTHER" id="PTHR36362">
    <property type="entry name" value="DNA-DIRECTED RNA POLYMERASE SUBUNIT BETA"/>
    <property type="match status" value="1"/>
</dbReference>
<evidence type="ECO:0000313" key="2">
    <source>
        <dbReference type="Proteomes" id="UP000318741"/>
    </source>
</evidence>
<organism evidence="1 2">
    <name type="scientific">Alienimonas californiensis</name>
    <dbReference type="NCBI Taxonomy" id="2527989"/>
    <lineage>
        <taxon>Bacteria</taxon>
        <taxon>Pseudomonadati</taxon>
        <taxon>Planctomycetota</taxon>
        <taxon>Planctomycetia</taxon>
        <taxon>Planctomycetales</taxon>
        <taxon>Planctomycetaceae</taxon>
        <taxon>Alienimonas</taxon>
    </lineage>
</organism>
<reference evidence="1 2" key="1">
    <citation type="submission" date="2019-02" db="EMBL/GenBank/DDBJ databases">
        <title>Deep-cultivation of Planctomycetes and their phenomic and genomic characterization uncovers novel biology.</title>
        <authorList>
            <person name="Wiegand S."/>
            <person name="Jogler M."/>
            <person name="Boedeker C."/>
            <person name="Pinto D."/>
            <person name="Vollmers J."/>
            <person name="Rivas-Marin E."/>
            <person name="Kohn T."/>
            <person name="Peeters S.H."/>
            <person name="Heuer A."/>
            <person name="Rast P."/>
            <person name="Oberbeckmann S."/>
            <person name="Bunk B."/>
            <person name="Jeske O."/>
            <person name="Meyerdierks A."/>
            <person name="Storesund J.E."/>
            <person name="Kallscheuer N."/>
            <person name="Luecker S."/>
            <person name="Lage O.M."/>
            <person name="Pohl T."/>
            <person name="Merkel B.J."/>
            <person name="Hornburger P."/>
            <person name="Mueller R.-W."/>
            <person name="Bruemmer F."/>
            <person name="Labrenz M."/>
            <person name="Spormann A.M."/>
            <person name="Op den Camp H."/>
            <person name="Overmann J."/>
            <person name="Amann R."/>
            <person name="Jetten M.S.M."/>
            <person name="Mascher T."/>
            <person name="Medema M.H."/>
            <person name="Devos D.P."/>
            <person name="Kaster A.-K."/>
            <person name="Ovreas L."/>
            <person name="Rohde M."/>
            <person name="Galperin M.Y."/>
            <person name="Jogler C."/>
        </authorList>
    </citation>
    <scope>NUCLEOTIDE SEQUENCE [LARGE SCALE GENOMIC DNA]</scope>
    <source>
        <strain evidence="1 2">CA12</strain>
    </source>
</reference>
<dbReference type="RefSeq" id="WP_145357765.1">
    <property type="nucleotide sequence ID" value="NZ_CP036265.1"/>
</dbReference>
<dbReference type="KEGG" id="acaf:CA12_09950"/>
<accession>A0A517P6D2</accession>
<proteinExistence type="predicted"/>
<evidence type="ECO:0008006" key="3">
    <source>
        <dbReference type="Google" id="ProtNLM"/>
    </source>
</evidence>
<dbReference type="AlphaFoldDB" id="A0A517P6D2"/>
<name>A0A517P6D2_9PLAN</name>
<dbReference type="EMBL" id="CP036265">
    <property type="protein sequence ID" value="QDT14915.1"/>
    <property type="molecule type" value="Genomic_DNA"/>
</dbReference>
<dbReference type="OrthoDB" id="3078212at2"/>